<dbReference type="PROSITE" id="PS51257">
    <property type="entry name" value="PROKAR_LIPOPROTEIN"/>
    <property type="match status" value="1"/>
</dbReference>
<evidence type="ECO:0000313" key="4">
    <source>
        <dbReference type="EMBL" id="GFR38541.1"/>
    </source>
</evidence>
<dbReference type="AlphaFoldDB" id="A0A916VGH9"/>
<accession>A0A916VGH9</accession>
<keyword evidence="5" id="KW-1185">Reference proteome</keyword>
<proteinExistence type="predicted"/>
<feature type="region of interest" description="Disordered" evidence="1">
    <location>
        <begin position="58"/>
        <end position="84"/>
    </location>
</feature>
<evidence type="ECO:0000259" key="3">
    <source>
        <dbReference type="Pfam" id="PF14257"/>
    </source>
</evidence>
<feature type="transmembrane region" description="Helical" evidence="2">
    <location>
        <begin position="299"/>
        <end position="324"/>
    </location>
</feature>
<comment type="caution">
    <text evidence="4">The sequence shown here is derived from an EMBL/GenBank/DDBJ whole genome shotgun (WGS) entry which is preliminary data.</text>
</comment>
<dbReference type="RefSeq" id="WP_200966787.1">
    <property type="nucleotide sequence ID" value="NZ_BMAQ01000020.1"/>
</dbReference>
<reference evidence="4" key="2">
    <citation type="journal article" date="2021" name="Data Brief">
        <title>Draft genome sequence data of the facultative, thermophilic, xylanolytic bacterium Paenibacillus sp. strain DA-C8.</title>
        <authorList>
            <person name="Chhe C."/>
            <person name="Uke A."/>
            <person name="Baramee S."/>
            <person name="Ungkulpasvich U."/>
            <person name="Tachaapaikoon C."/>
            <person name="Pason P."/>
            <person name="Waeonukul R."/>
            <person name="Ratanakhanokchai K."/>
            <person name="Kosugi A."/>
        </authorList>
    </citation>
    <scope>NUCLEOTIDE SEQUENCE</scope>
    <source>
        <strain evidence="4">DA-C8</strain>
    </source>
</reference>
<dbReference type="EMBL" id="BMAQ01000020">
    <property type="protein sequence ID" value="GFR38541.1"/>
    <property type="molecule type" value="Genomic_DNA"/>
</dbReference>
<keyword evidence="2" id="KW-1133">Transmembrane helix</keyword>
<feature type="region of interest" description="Disordered" evidence="1">
    <location>
        <begin position="347"/>
        <end position="410"/>
    </location>
</feature>
<feature type="domain" description="DUF4349" evidence="3">
    <location>
        <begin position="105"/>
        <end position="317"/>
    </location>
</feature>
<feature type="compositionally biased region" description="Basic and acidic residues" evidence="1">
    <location>
        <begin position="380"/>
        <end position="410"/>
    </location>
</feature>
<evidence type="ECO:0000313" key="5">
    <source>
        <dbReference type="Proteomes" id="UP000654993"/>
    </source>
</evidence>
<dbReference type="Proteomes" id="UP000654993">
    <property type="component" value="Unassembled WGS sequence"/>
</dbReference>
<keyword evidence="2" id="KW-0812">Transmembrane</keyword>
<organism evidence="4 5">
    <name type="scientific">Insulibacter thermoxylanivorax</name>
    <dbReference type="NCBI Taxonomy" id="2749268"/>
    <lineage>
        <taxon>Bacteria</taxon>
        <taxon>Bacillati</taxon>
        <taxon>Bacillota</taxon>
        <taxon>Bacilli</taxon>
        <taxon>Bacillales</taxon>
        <taxon>Paenibacillaceae</taxon>
        <taxon>Insulibacter</taxon>
    </lineage>
</organism>
<evidence type="ECO:0000256" key="1">
    <source>
        <dbReference type="SAM" id="MobiDB-lite"/>
    </source>
</evidence>
<evidence type="ECO:0000256" key="2">
    <source>
        <dbReference type="SAM" id="Phobius"/>
    </source>
</evidence>
<sequence length="410" mass="45190">MGGRSCWFRKIGIGAAAVFLGLVLIMAGCSSGSSSDTAGNAAPNSYIANESTLGFVDTGAGADDERDDAANAAAPESGGGSEAGIIGGRDAAGWGIDEANPAINRKLIYKAYVTIEVEDFGEARSKIRSLVQLAGGYQLNFNEINSEHDRSGHFTIKVPASGFMDLLNRLEELSPDHYESKVTGQDVTEEYVDLEARLNVLEVTEQRLLSFMEQAASTGDLVIFSQELNDVQQDIERIKGRMRYLEQNVAYSTIELTVYEKNDNLTAKQEKQQEPSFGERLSSALQSVLSGISSVLQELVIFIVAAIPVLLVLALLASPFFFWFRYKLKREREERLERHPDMRRHDRDVFKQAYKDEDEAPEEAADREVMQGGETDDGTIDDRAANGGKDCEKDEPDENHGEDSEPKVKK</sequence>
<dbReference type="Pfam" id="PF14257">
    <property type="entry name" value="DUF4349"/>
    <property type="match status" value="1"/>
</dbReference>
<protein>
    <recommendedName>
        <fullName evidence="3">DUF4349 domain-containing protein</fullName>
    </recommendedName>
</protein>
<reference evidence="4" key="1">
    <citation type="submission" date="2020-08" db="EMBL/GenBank/DDBJ databases">
        <authorList>
            <person name="Uke A."/>
            <person name="Chhe C."/>
            <person name="Baramee S."/>
            <person name="Kosugi A."/>
        </authorList>
    </citation>
    <scope>NUCLEOTIDE SEQUENCE</scope>
    <source>
        <strain evidence="4">DA-C8</strain>
    </source>
</reference>
<name>A0A916VGH9_9BACL</name>
<dbReference type="InterPro" id="IPR025645">
    <property type="entry name" value="DUF4349"/>
</dbReference>
<keyword evidence="2" id="KW-0472">Membrane</keyword>
<gene>
    <name evidence="4" type="ORF">PRECH8_18370</name>
</gene>